<reference evidence="2" key="1">
    <citation type="submission" date="2022-06" db="EMBL/GenBank/DDBJ databases">
        <title>Helicobacter colisuis sp. nov.</title>
        <authorList>
            <person name="Papic B."/>
            <person name="Gruntar I."/>
        </authorList>
    </citation>
    <scope>NUCLEOTIDE SEQUENCE</scope>
    <source>
        <strain evidence="2">11154-15</strain>
    </source>
</reference>
<name>A0ABT0TUQ9_9HELI</name>
<dbReference type="EMBL" id="JAMOKX010000004">
    <property type="protein sequence ID" value="MCL9819655.1"/>
    <property type="molecule type" value="Genomic_DNA"/>
</dbReference>
<feature type="transmembrane region" description="Helical" evidence="1">
    <location>
        <begin position="54"/>
        <end position="76"/>
    </location>
</feature>
<keyword evidence="1" id="KW-0472">Membrane</keyword>
<keyword evidence="1" id="KW-0812">Transmembrane</keyword>
<dbReference type="Proteomes" id="UP001057522">
    <property type="component" value="Unassembled WGS sequence"/>
</dbReference>
<comment type="caution">
    <text evidence="2">The sequence shown here is derived from an EMBL/GenBank/DDBJ whole genome shotgun (WGS) entry which is preliminary data.</text>
</comment>
<protein>
    <submittedName>
        <fullName evidence="2">Copper resistance protein CopD</fullName>
    </submittedName>
</protein>
<evidence type="ECO:0000313" key="2">
    <source>
        <dbReference type="EMBL" id="MCL9819655.1"/>
    </source>
</evidence>
<gene>
    <name evidence="2" type="ORF">NCR95_05675</name>
</gene>
<sequence>MEALYPYFLLVHLVCAIIFLGFIFTDVVLLTPIRKVLGDEFANKMFSIIGKRGGKIMPFCLLLLVLSGGAMISRYIGSDIGYFSTHLQQLLVLKTFLALLIVLAVITSLTFHYILKKPNPLAKIIHPLALILGLFIVILAKFAFYF</sequence>
<organism evidence="2 3">
    <name type="scientific">Helicobacter colisuis</name>
    <dbReference type="NCBI Taxonomy" id="2949739"/>
    <lineage>
        <taxon>Bacteria</taxon>
        <taxon>Pseudomonadati</taxon>
        <taxon>Campylobacterota</taxon>
        <taxon>Epsilonproteobacteria</taxon>
        <taxon>Campylobacterales</taxon>
        <taxon>Helicobacteraceae</taxon>
        <taxon>Helicobacter</taxon>
    </lineage>
</organism>
<proteinExistence type="predicted"/>
<keyword evidence="3" id="KW-1185">Reference proteome</keyword>
<dbReference type="RefSeq" id="WP_112057238.1">
    <property type="nucleotide sequence ID" value="NZ_JAMOKV010000003.1"/>
</dbReference>
<feature type="transmembrane region" description="Helical" evidence="1">
    <location>
        <begin position="96"/>
        <end position="115"/>
    </location>
</feature>
<evidence type="ECO:0000256" key="1">
    <source>
        <dbReference type="SAM" id="Phobius"/>
    </source>
</evidence>
<feature type="transmembrane region" description="Helical" evidence="1">
    <location>
        <begin position="6"/>
        <end position="33"/>
    </location>
</feature>
<dbReference type="PIRSF" id="PIRSF015875">
    <property type="entry name" value="UCP015875"/>
    <property type="match status" value="1"/>
</dbReference>
<evidence type="ECO:0000313" key="3">
    <source>
        <dbReference type="Proteomes" id="UP001057522"/>
    </source>
</evidence>
<keyword evidence="1" id="KW-1133">Transmembrane helix</keyword>
<dbReference type="InterPro" id="IPR007418">
    <property type="entry name" value="DUF474"/>
</dbReference>
<accession>A0ABT0TUQ9</accession>
<feature type="transmembrane region" description="Helical" evidence="1">
    <location>
        <begin position="127"/>
        <end position="145"/>
    </location>
</feature>